<reference evidence="2" key="1">
    <citation type="journal article" date="2014" name="Int. J. Syst. Evol. Microbiol.">
        <title>Complete genome sequence of Corynebacterium casei LMG S-19264T (=DSM 44701T), isolated from a smear-ripened cheese.</title>
        <authorList>
            <consortium name="US DOE Joint Genome Institute (JGI-PGF)"/>
            <person name="Walter F."/>
            <person name="Albersmeier A."/>
            <person name="Kalinowski J."/>
            <person name="Ruckert C."/>
        </authorList>
    </citation>
    <scope>NUCLEOTIDE SEQUENCE</scope>
    <source>
        <strain evidence="2">CGMCC 1.15448</strain>
    </source>
</reference>
<accession>A0A8J2UHS7</accession>
<dbReference type="RefSeq" id="WP_188936767.1">
    <property type="nucleotide sequence ID" value="NZ_BMJC01000005.1"/>
</dbReference>
<dbReference type="AlphaFoldDB" id="A0A8J2UHS7"/>
<protein>
    <submittedName>
        <fullName evidence="2">Uncharacterized protein</fullName>
    </submittedName>
</protein>
<proteinExistence type="predicted"/>
<organism evidence="2 3">
    <name type="scientific">Puia dinghuensis</name>
    <dbReference type="NCBI Taxonomy" id="1792502"/>
    <lineage>
        <taxon>Bacteria</taxon>
        <taxon>Pseudomonadati</taxon>
        <taxon>Bacteroidota</taxon>
        <taxon>Chitinophagia</taxon>
        <taxon>Chitinophagales</taxon>
        <taxon>Chitinophagaceae</taxon>
        <taxon>Puia</taxon>
    </lineage>
</organism>
<feature type="region of interest" description="Disordered" evidence="1">
    <location>
        <begin position="30"/>
        <end position="53"/>
    </location>
</feature>
<evidence type="ECO:0000256" key="1">
    <source>
        <dbReference type="SAM" id="MobiDB-lite"/>
    </source>
</evidence>
<evidence type="ECO:0000313" key="2">
    <source>
        <dbReference type="EMBL" id="GGB19609.1"/>
    </source>
</evidence>
<dbReference type="Proteomes" id="UP000607559">
    <property type="component" value="Unassembled WGS sequence"/>
</dbReference>
<sequence>MKKDEKKKKIYFQEGDLNLIVDENLNKLKGKTGSPEKLAEANRRLRKIKSLPK</sequence>
<dbReference type="EMBL" id="BMJC01000005">
    <property type="protein sequence ID" value="GGB19609.1"/>
    <property type="molecule type" value="Genomic_DNA"/>
</dbReference>
<comment type="caution">
    <text evidence="2">The sequence shown here is derived from an EMBL/GenBank/DDBJ whole genome shotgun (WGS) entry which is preliminary data.</text>
</comment>
<feature type="compositionally biased region" description="Basic residues" evidence="1">
    <location>
        <begin position="44"/>
        <end position="53"/>
    </location>
</feature>
<reference evidence="2" key="2">
    <citation type="submission" date="2020-09" db="EMBL/GenBank/DDBJ databases">
        <authorList>
            <person name="Sun Q."/>
            <person name="Zhou Y."/>
        </authorList>
    </citation>
    <scope>NUCLEOTIDE SEQUENCE</scope>
    <source>
        <strain evidence="2">CGMCC 1.15448</strain>
    </source>
</reference>
<evidence type="ECO:0000313" key="3">
    <source>
        <dbReference type="Proteomes" id="UP000607559"/>
    </source>
</evidence>
<keyword evidence="3" id="KW-1185">Reference proteome</keyword>
<name>A0A8J2UHS7_9BACT</name>
<gene>
    <name evidence="2" type="ORF">GCM10011511_49180</name>
</gene>